<dbReference type="InterPro" id="IPR002172">
    <property type="entry name" value="LDrepeatLR_classA_rpt"/>
</dbReference>
<feature type="transmembrane region" description="Helical" evidence="11">
    <location>
        <begin position="361"/>
        <end position="387"/>
    </location>
</feature>
<name>A0ABR3M4X9_9TELE</name>
<evidence type="ECO:0000313" key="13">
    <source>
        <dbReference type="Proteomes" id="UP001558613"/>
    </source>
</evidence>
<feature type="region of interest" description="Disordered" evidence="10">
    <location>
        <begin position="199"/>
        <end position="258"/>
    </location>
</feature>
<feature type="disulfide bond" evidence="9">
    <location>
        <begin position="32"/>
        <end position="47"/>
    </location>
</feature>
<sequence>MQEADLPATNAFTECRFLCTNGRCLNLGSQVCDQLNHCGDNSDEEHCPISTQHPASAIFSSELEFVQIVIIIVVMTVMVVVVVCLLNHYKLTTWSFLSRASQAQSQDLSLQPEGSLWPSDNGLRQGASEVVYAPQPRDRFTAPTFMQHNRFRRFQPTYPYLQHEIDLPPTISLSDGEEPPPYQGPCTLKLRDPEQQLELNRESVRAPPNRTIFDSDLIDMHSSGGGGGPRPPSSNSGISATSSSTHGRMEGPPPPYSEVIGQQSGIVLYLHQHSNNPPIPVTVQTPPRGRTDSNSPESTIALSKDRQREELVPSAEIIQGYKEREHNVTAFTAAFDLGALSLLPVPLFFSLAVFNASISQFAAPAVAAVAAAAMLLLICCTFCFACLSVPPPSLHQCSLLFSTICLSQRKSFLPFSTVQGVCMLLAS</sequence>
<dbReference type="PROSITE" id="PS01209">
    <property type="entry name" value="LDLRA_1"/>
    <property type="match status" value="1"/>
</dbReference>
<proteinExistence type="inferred from homology"/>
<accession>A0ABR3M4X9</accession>
<evidence type="ECO:0000313" key="12">
    <source>
        <dbReference type="EMBL" id="KAL1259645.1"/>
    </source>
</evidence>
<keyword evidence="5" id="KW-0967">Endosome</keyword>
<keyword evidence="7 11" id="KW-0472">Membrane</keyword>
<keyword evidence="4" id="KW-0734">Signal transduction inhibitor</keyword>
<evidence type="ECO:0000256" key="10">
    <source>
        <dbReference type="SAM" id="MobiDB-lite"/>
    </source>
</evidence>
<comment type="similarity">
    <text evidence="2">Belongs to the PMEPA1 family.</text>
</comment>
<feature type="transmembrane region" description="Helical" evidence="11">
    <location>
        <begin position="328"/>
        <end position="349"/>
    </location>
</feature>
<evidence type="ECO:0000256" key="7">
    <source>
        <dbReference type="ARBA" id="ARBA00023136"/>
    </source>
</evidence>
<dbReference type="SMART" id="SM00192">
    <property type="entry name" value="LDLa"/>
    <property type="match status" value="1"/>
</dbReference>
<evidence type="ECO:0000256" key="3">
    <source>
        <dbReference type="ARBA" id="ARBA00022692"/>
    </source>
</evidence>
<comment type="caution">
    <text evidence="12">The sequence shown here is derived from an EMBL/GenBank/DDBJ whole genome shotgun (WGS) entry which is preliminary data.</text>
</comment>
<evidence type="ECO:0000256" key="1">
    <source>
        <dbReference type="ARBA" id="ARBA00004391"/>
    </source>
</evidence>
<dbReference type="InterPro" id="IPR023415">
    <property type="entry name" value="LDLR_class-A_CS"/>
</dbReference>
<reference evidence="12 13" key="1">
    <citation type="submission" date="2023-09" db="EMBL/GenBank/DDBJ databases">
        <authorList>
            <person name="Wang M."/>
        </authorList>
    </citation>
    <scope>NUCLEOTIDE SEQUENCE [LARGE SCALE GENOMIC DNA]</scope>
    <source>
        <strain evidence="12">GT-2023</strain>
        <tissue evidence="12">Liver</tissue>
    </source>
</reference>
<feature type="region of interest" description="Disordered" evidence="10">
    <location>
        <begin position="279"/>
        <end position="299"/>
    </location>
</feature>
<protein>
    <recommendedName>
        <fullName evidence="14">Low density lipoprotein receptor class A domain containing 4</fullName>
    </recommendedName>
</protein>
<evidence type="ECO:0000256" key="9">
    <source>
        <dbReference type="PROSITE-ProRule" id="PRU00124"/>
    </source>
</evidence>
<dbReference type="CDD" id="cd00112">
    <property type="entry name" value="LDLa"/>
    <property type="match status" value="1"/>
</dbReference>
<feature type="compositionally biased region" description="Low complexity" evidence="10">
    <location>
        <begin position="233"/>
        <end position="244"/>
    </location>
</feature>
<feature type="region of interest" description="Disordered" evidence="10">
    <location>
        <begin position="168"/>
        <end position="187"/>
    </location>
</feature>
<dbReference type="Proteomes" id="UP001558613">
    <property type="component" value="Unassembled WGS sequence"/>
</dbReference>
<dbReference type="InterPro" id="IPR043445">
    <property type="entry name" value="TMEPAI/LRAD4"/>
</dbReference>
<dbReference type="EMBL" id="JAYMGO010000016">
    <property type="protein sequence ID" value="KAL1259645.1"/>
    <property type="molecule type" value="Genomic_DNA"/>
</dbReference>
<keyword evidence="13" id="KW-1185">Reference proteome</keyword>
<evidence type="ECO:0000256" key="5">
    <source>
        <dbReference type="ARBA" id="ARBA00022753"/>
    </source>
</evidence>
<keyword evidence="3 11" id="KW-0812">Transmembrane</keyword>
<keyword evidence="6 11" id="KW-1133">Transmembrane helix</keyword>
<dbReference type="PANTHER" id="PTHR16514:SF4">
    <property type="entry name" value="LOW-DENSITY LIPOPROTEIN RECEPTOR CLASS A DOMAIN-CONTAINING PROTEIN 4"/>
    <property type="match status" value="1"/>
</dbReference>
<comment type="subcellular location">
    <subcellularLocation>
        <location evidence="1">Early endosome membrane</location>
        <topology evidence="1">Single-pass membrane protein</topology>
    </subcellularLocation>
</comment>
<evidence type="ECO:0000256" key="8">
    <source>
        <dbReference type="ARBA" id="ARBA00023157"/>
    </source>
</evidence>
<comment type="caution">
    <text evidence="9">Lacks conserved residue(s) required for the propagation of feature annotation.</text>
</comment>
<dbReference type="Gene3D" id="4.10.400.10">
    <property type="entry name" value="Low-density Lipoprotein Receptor"/>
    <property type="match status" value="1"/>
</dbReference>
<dbReference type="SUPFAM" id="SSF57424">
    <property type="entry name" value="LDL receptor-like module"/>
    <property type="match status" value="1"/>
</dbReference>
<evidence type="ECO:0000256" key="4">
    <source>
        <dbReference type="ARBA" id="ARBA00022700"/>
    </source>
</evidence>
<gene>
    <name evidence="12" type="ORF">QQF64_010222</name>
</gene>
<evidence type="ECO:0000256" key="2">
    <source>
        <dbReference type="ARBA" id="ARBA00009908"/>
    </source>
</evidence>
<evidence type="ECO:0000256" key="6">
    <source>
        <dbReference type="ARBA" id="ARBA00022989"/>
    </source>
</evidence>
<evidence type="ECO:0000256" key="11">
    <source>
        <dbReference type="SAM" id="Phobius"/>
    </source>
</evidence>
<keyword evidence="8 9" id="KW-1015">Disulfide bond</keyword>
<feature type="transmembrane region" description="Helical" evidence="11">
    <location>
        <begin position="65"/>
        <end position="89"/>
    </location>
</feature>
<dbReference type="InterPro" id="IPR036055">
    <property type="entry name" value="LDL_receptor-like_sf"/>
</dbReference>
<evidence type="ECO:0008006" key="14">
    <source>
        <dbReference type="Google" id="ProtNLM"/>
    </source>
</evidence>
<organism evidence="12 13">
    <name type="scientific">Cirrhinus molitorella</name>
    <name type="common">mud carp</name>
    <dbReference type="NCBI Taxonomy" id="172907"/>
    <lineage>
        <taxon>Eukaryota</taxon>
        <taxon>Metazoa</taxon>
        <taxon>Chordata</taxon>
        <taxon>Craniata</taxon>
        <taxon>Vertebrata</taxon>
        <taxon>Euteleostomi</taxon>
        <taxon>Actinopterygii</taxon>
        <taxon>Neopterygii</taxon>
        <taxon>Teleostei</taxon>
        <taxon>Ostariophysi</taxon>
        <taxon>Cypriniformes</taxon>
        <taxon>Cyprinidae</taxon>
        <taxon>Labeoninae</taxon>
        <taxon>Labeonini</taxon>
        <taxon>Cirrhinus</taxon>
    </lineage>
</organism>
<dbReference type="PROSITE" id="PS50068">
    <property type="entry name" value="LDLRA_2"/>
    <property type="match status" value="1"/>
</dbReference>
<dbReference type="PANTHER" id="PTHR16514">
    <property type="entry name" value="LOW DENSITY LIPOPROTEIN RECEPTOR CLASS A DOMAIN-CONTAINING 4A"/>
    <property type="match status" value="1"/>
</dbReference>